<feature type="domain" description="N-acetyltransferase" evidence="1">
    <location>
        <begin position="1"/>
        <end position="85"/>
    </location>
</feature>
<dbReference type="Pfam" id="PF13673">
    <property type="entry name" value="Acetyltransf_10"/>
    <property type="match status" value="1"/>
</dbReference>
<protein>
    <submittedName>
        <fullName evidence="2">GNAT family N-acetyltransferase</fullName>
    </submittedName>
</protein>
<evidence type="ECO:0000259" key="1">
    <source>
        <dbReference type="PROSITE" id="PS51186"/>
    </source>
</evidence>
<dbReference type="InterPro" id="IPR016181">
    <property type="entry name" value="Acyl_CoA_acyltransferase"/>
</dbReference>
<keyword evidence="3" id="KW-1185">Reference proteome</keyword>
<dbReference type="SUPFAM" id="SSF55729">
    <property type="entry name" value="Acyl-CoA N-acyltransferases (Nat)"/>
    <property type="match status" value="1"/>
</dbReference>
<gene>
    <name evidence="2" type="ORF">D5281_00780</name>
</gene>
<name>A0A9X5BCG5_9FIRM</name>
<dbReference type="Gene3D" id="3.40.630.30">
    <property type="match status" value="1"/>
</dbReference>
<sequence length="86" mass="9569">MDGKPVSTASTIRTGDTASLEFVSTLQEYRRRKAAISLCSQALGELFENGIRAVTLSGSEEAVELYRKLGFHDCFHNIIMQYDIPI</sequence>
<comment type="caution">
    <text evidence="2">The sequence shown here is derived from an EMBL/GenBank/DDBJ whole genome shotgun (WGS) entry which is preliminary data.</text>
</comment>
<dbReference type="EMBL" id="QZDT01000001">
    <property type="protein sequence ID" value="NBJ91154.1"/>
    <property type="molecule type" value="Genomic_DNA"/>
</dbReference>
<proteinExistence type="predicted"/>
<dbReference type="AlphaFoldDB" id="A0A9X5BCG5"/>
<evidence type="ECO:0000313" key="2">
    <source>
        <dbReference type="EMBL" id="NBJ91154.1"/>
    </source>
</evidence>
<dbReference type="GO" id="GO:0016747">
    <property type="term" value="F:acyltransferase activity, transferring groups other than amino-acyl groups"/>
    <property type="evidence" value="ECO:0007669"/>
    <property type="project" value="InterPro"/>
</dbReference>
<organism evidence="2 3">
    <name type="scientific">Parablautia muri</name>
    <dbReference type="NCBI Taxonomy" id="2320879"/>
    <lineage>
        <taxon>Bacteria</taxon>
        <taxon>Bacillati</taxon>
        <taxon>Bacillota</taxon>
        <taxon>Clostridia</taxon>
        <taxon>Lachnospirales</taxon>
        <taxon>Lachnospiraceae</taxon>
        <taxon>Parablautia</taxon>
    </lineage>
</organism>
<dbReference type="InterPro" id="IPR000182">
    <property type="entry name" value="GNAT_dom"/>
</dbReference>
<evidence type="ECO:0000313" key="3">
    <source>
        <dbReference type="Proteomes" id="UP001154420"/>
    </source>
</evidence>
<dbReference type="PROSITE" id="PS51186">
    <property type="entry name" value="GNAT"/>
    <property type="match status" value="1"/>
</dbReference>
<dbReference type="Proteomes" id="UP001154420">
    <property type="component" value="Unassembled WGS sequence"/>
</dbReference>
<accession>A0A9X5BCG5</accession>
<reference evidence="2" key="1">
    <citation type="submission" date="2018-09" db="EMBL/GenBank/DDBJ databases">
        <title>Murine metabolic-syndrome-specific gut microbial biobank.</title>
        <authorList>
            <person name="Liu C."/>
        </authorList>
    </citation>
    <scope>NUCLEOTIDE SEQUENCE</scope>
    <source>
        <strain evidence="2">D42-62</strain>
    </source>
</reference>
<dbReference type="OrthoDB" id="9794566at2"/>